<comment type="catalytic activity">
    <reaction evidence="8">
        <text>L-seryl-[protein] + ATP = O-phospho-L-seryl-[protein] + ADP + H(+)</text>
        <dbReference type="Rhea" id="RHEA:17989"/>
        <dbReference type="Rhea" id="RHEA-COMP:9863"/>
        <dbReference type="Rhea" id="RHEA-COMP:11604"/>
        <dbReference type="ChEBI" id="CHEBI:15378"/>
        <dbReference type="ChEBI" id="CHEBI:29999"/>
        <dbReference type="ChEBI" id="CHEBI:30616"/>
        <dbReference type="ChEBI" id="CHEBI:83421"/>
        <dbReference type="ChEBI" id="CHEBI:456216"/>
        <dbReference type="EC" id="2.7.11.1"/>
    </reaction>
</comment>
<organism evidence="11 12">
    <name type="scientific">Synchytrium microbalum</name>
    <dbReference type="NCBI Taxonomy" id="1806994"/>
    <lineage>
        <taxon>Eukaryota</taxon>
        <taxon>Fungi</taxon>
        <taxon>Fungi incertae sedis</taxon>
        <taxon>Chytridiomycota</taxon>
        <taxon>Chytridiomycota incertae sedis</taxon>
        <taxon>Chytridiomycetes</taxon>
        <taxon>Synchytriales</taxon>
        <taxon>Synchytriaceae</taxon>
        <taxon>Synchytrium</taxon>
    </lineage>
</organism>
<dbReference type="AlphaFoldDB" id="A0A507C8Q7"/>
<dbReference type="GO" id="GO:0005634">
    <property type="term" value="C:nucleus"/>
    <property type="evidence" value="ECO:0007669"/>
    <property type="project" value="TreeGrafter"/>
</dbReference>
<dbReference type="STRING" id="1806994.A0A507C8Q7"/>
<dbReference type="FunFam" id="1.10.510.10:FF:000571">
    <property type="entry name" value="Maternal embryonic leucine zipper kinase"/>
    <property type="match status" value="1"/>
</dbReference>
<feature type="binding site" evidence="9">
    <location>
        <position position="42"/>
    </location>
    <ligand>
        <name>ATP</name>
        <dbReference type="ChEBI" id="CHEBI:30616"/>
    </ligand>
</feature>
<dbReference type="GO" id="GO:0005737">
    <property type="term" value="C:cytoplasm"/>
    <property type="evidence" value="ECO:0007669"/>
    <property type="project" value="TreeGrafter"/>
</dbReference>
<dbReference type="GO" id="GO:0005524">
    <property type="term" value="F:ATP binding"/>
    <property type="evidence" value="ECO:0007669"/>
    <property type="project" value="UniProtKB-UniRule"/>
</dbReference>
<dbReference type="PROSITE" id="PS00107">
    <property type="entry name" value="PROTEIN_KINASE_ATP"/>
    <property type="match status" value="1"/>
</dbReference>
<evidence type="ECO:0000256" key="8">
    <source>
        <dbReference type="ARBA" id="ARBA00048679"/>
    </source>
</evidence>
<dbReference type="GO" id="GO:0007095">
    <property type="term" value="P:mitotic G2 DNA damage checkpoint signaling"/>
    <property type="evidence" value="ECO:0007669"/>
    <property type="project" value="TreeGrafter"/>
</dbReference>
<keyword evidence="12" id="KW-1185">Reference proteome</keyword>
<dbReference type="SUPFAM" id="SSF56112">
    <property type="entry name" value="Protein kinase-like (PK-like)"/>
    <property type="match status" value="1"/>
</dbReference>
<dbReference type="InterPro" id="IPR000719">
    <property type="entry name" value="Prot_kinase_dom"/>
</dbReference>
<sequence>MLRGERVSVGGYQITSDVVGEGSYGRVHIGLKPSTGEKVAIKMIPKQHGTNAMLPYKKEAVLHKRIPAHPNIIHMTGYEEDTECMYIILEYAGSGELFDRIAPDVGLEEKLAHFYFVQLVAGMEHLHANGVSHRDLKPEACVTNLLLDDDGNLKISDFGLATIFYANGNRRTLNTPCGTPPYVAPEIHSGSYQGDEVDIWSAGIILYTLLAGNTPWAEPTAHDPEFMYFCESYPELDYPPWNQLPEGPLELLRGILNTDTTKRFTVDQIQKNRWFAIPNDMLTDGKCNNPMAIAESMMVTLTQSGDYTMHDLSPQFSYTQPEAFQPAENTSMDIEPMTKRSMFSFSQPAVGRIVIDNSPTNDYGQETLSQFKRQFKEALPTDRLTRFYTEVEANAFMTHLSSLLASFLVPHKIYPMTLVFTTVDKRKCPLNGVVEIQPMSSSLNLVVIRKSKGDSIEFKRFFKSLMEHLKPLVVADNQH</sequence>
<evidence type="ECO:0000256" key="2">
    <source>
        <dbReference type="ARBA" id="ARBA00022527"/>
    </source>
</evidence>
<gene>
    <name evidence="11" type="ORF">SmJEL517_g02132</name>
</gene>
<evidence type="ECO:0000256" key="6">
    <source>
        <dbReference type="ARBA" id="ARBA00022840"/>
    </source>
</evidence>
<keyword evidence="2" id="KW-0723">Serine/threonine-protein kinase</keyword>
<dbReference type="GO" id="GO:0035861">
    <property type="term" value="C:site of double-strand break"/>
    <property type="evidence" value="ECO:0007669"/>
    <property type="project" value="TreeGrafter"/>
</dbReference>
<dbReference type="EMBL" id="QEAO01000008">
    <property type="protein sequence ID" value="TPX35529.1"/>
    <property type="molecule type" value="Genomic_DNA"/>
</dbReference>
<dbReference type="EC" id="2.7.11.1" evidence="1"/>
<dbReference type="PROSITE" id="PS50011">
    <property type="entry name" value="PROTEIN_KINASE_DOM"/>
    <property type="match status" value="1"/>
</dbReference>
<evidence type="ECO:0000259" key="10">
    <source>
        <dbReference type="PROSITE" id="PS50011"/>
    </source>
</evidence>
<dbReference type="PANTHER" id="PTHR43895:SF32">
    <property type="entry name" value="SERINE_THREONINE-PROTEIN KINASE CHK1"/>
    <property type="match status" value="1"/>
</dbReference>
<feature type="domain" description="Protein kinase" evidence="10">
    <location>
        <begin position="13"/>
        <end position="275"/>
    </location>
</feature>
<dbReference type="Gene3D" id="3.30.310.80">
    <property type="entry name" value="Kinase associated domain 1, KA1"/>
    <property type="match status" value="1"/>
</dbReference>
<dbReference type="Pfam" id="PF00069">
    <property type="entry name" value="Pkinase"/>
    <property type="match status" value="1"/>
</dbReference>
<evidence type="ECO:0000313" key="12">
    <source>
        <dbReference type="Proteomes" id="UP000319731"/>
    </source>
</evidence>
<evidence type="ECO:0000256" key="3">
    <source>
        <dbReference type="ARBA" id="ARBA00022679"/>
    </source>
</evidence>
<dbReference type="PANTHER" id="PTHR43895">
    <property type="entry name" value="CALCIUM/CALMODULIN-DEPENDENT PROTEIN KINASE KINASE-RELATED"/>
    <property type="match status" value="1"/>
</dbReference>
<dbReference type="Gene3D" id="1.10.510.10">
    <property type="entry name" value="Transferase(Phosphotransferase) domain 1"/>
    <property type="match status" value="1"/>
</dbReference>
<comment type="caution">
    <text evidence="11">The sequence shown here is derived from an EMBL/GenBank/DDBJ whole genome shotgun (WGS) entry which is preliminary data.</text>
</comment>
<evidence type="ECO:0000313" key="11">
    <source>
        <dbReference type="EMBL" id="TPX35529.1"/>
    </source>
</evidence>
<proteinExistence type="predicted"/>
<keyword evidence="4 9" id="KW-0547">Nucleotide-binding</keyword>
<dbReference type="InterPro" id="IPR011009">
    <property type="entry name" value="Kinase-like_dom_sf"/>
</dbReference>
<reference evidence="11 12" key="1">
    <citation type="journal article" date="2019" name="Sci. Rep.">
        <title>Comparative genomics of chytrid fungi reveal insights into the obligate biotrophic and pathogenic lifestyle of Synchytrium endobioticum.</title>
        <authorList>
            <person name="van de Vossenberg B.T.L.H."/>
            <person name="Warris S."/>
            <person name="Nguyen H.D.T."/>
            <person name="van Gent-Pelzer M.P.E."/>
            <person name="Joly D.L."/>
            <person name="van de Geest H.C."/>
            <person name="Bonants P.J.M."/>
            <person name="Smith D.S."/>
            <person name="Levesque C.A."/>
            <person name="van der Lee T.A.J."/>
        </authorList>
    </citation>
    <scope>NUCLEOTIDE SEQUENCE [LARGE SCALE GENOMIC DNA]</scope>
    <source>
        <strain evidence="11 12">JEL517</strain>
    </source>
</reference>
<evidence type="ECO:0000256" key="9">
    <source>
        <dbReference type="PROSITE-ProRule" id="PRU10141"/>
    </source>
</evidence>
<dbReference type="Proteomes" id="UP000319731">
    <property type="component" value="Unassembled WGS sequence"/>
</dbReference>
<keyword evidence="3" id="KW-0808">Transferase</keyword>
<evidence type="ECO:0000256" key="1">
    <source>
        <dbReference type="ARBA" id="ARBA00012513"/>
    </source>
</evidence>
<name>A0A507C8Q7_9FUNG</name>
<dbReference type="InterPro" id="IPR017441">
    <property type="entry name" value="Protein_kinase_ATP_BS"/>
</dbReference>
<evidence type="ECO:0000256" key="4">
    <source>
        <dbReference type="ARBA" id="ARBA00022741"/>
    </source>
</evidence>
<dbReference type="OrthoDB" id="539158at2759"/>
<dbReference type="GeneID" id="42003357"/>
<evidence type="ECO:0000256" key="7">
    <source>
        <dbReference type="ARBA" id="ARBA00047899"/>
    </source>
</evidence>
<protein>
    <recommendedName>
        <fullName evidence="1">non-specific serine/threonine protein kinase</fullName>
        <ecNumber evidence="1">2.7.11.1</ecNumber>
    </recommendedName>
</protein>
<comment type="catalytic activity">
    <reaction evidence="7">
        <text>L-threonyl-[protein] + ATP = O-phospho-L-threonyl-[protein] + ADP + H(+)</text>
        <dbReference type="Rhea" id="RHEA:46608"/>
        <dbReference type="Rhea" id="RHEA-COMP:11060"/>
        <dbReference type="Rhea" id="RHEA-COMP:11605"/>
        <dbReference type="ChEBI" id="CHEBI:15378"/>
        <dbReference type="ChEBI" id="CHEBI:30013"/>
        <dbReference type="ChEBI" id="CHEBI:30616"/>
        <dbReference type="ChEBI" id="CHEBI:61977"/>
        <dbReference type="ChEBI" id="CHEBI:456216"/>
        <dbReference type="EC" id="2.7.11.1"/>
    </reaction>
</comment>
<evidence type="ECO:0000256" key="5">
    <source>
        <dbReference type="ARBA" id="ARBA00022777"/>
    </source>
</evidence>
<dbReference type="RefSeq" id="XP_031026002.1">
    <property type="nucleotide sequence ID" value="XM_031168060.1"/>
</dbReference>
<dbReference type="GO" id="GO:0004674">
    <property type="term" value="F:protein serine/threonine kinase activity"/>
    <property type="evidence" value="ECO:0007669"/>
    <property type="project" value="UniProtKB-KW"/>
</dbReference>
<keyword evidence="6 9" id="KW-0067">ATP-binding</keyword>
<accession>A0A507C8Q7</accession>
<keyword evidence="5" id="KW-0418">Kinase</keyword>